<dbReference type="AlphaFoldDB" id="A0A521BTL9"/>
<reference evidence="7 8" key="1">
    <citation type="submission" date="2017-05" db="EMBL/GenBank/DDBJ databases">
        <authorList>
            <person name="Varghese N."/>
            <person name="Submissions S."/>
        </authorList>
    </citation>
    <scope>NUCLEOTIDE SEQUENCE [LARGE SCALE GENOMIC DNA]</scope>
    <source>
        <strain evidence="7 8">DSM 29506</strain>
    </source>
</reference>
<feature type="transmembrane region" description="Helical" evidence="5">
    <location>
        <begin position="130"/>
        <end position="149"/>
    </location>
</feature>
<dbReference type="InterPro" id="IPR037185">
    <property type="entry name" value="EmrE-like"/>
</dbReference>
<dbReference type="EMBL" id="FXTO01000004">
    <property type="protein sequence ID" value="SMO50405.1"/>
    <property type="molecule type" value="Genomic_DNA"/>
</dbReference>
<comment type="subcellular location">
    <subcellularLocation>
        <location evidence="1">Membrane</location>
        <topology evidence="1">Multi-pass membrane protein</topology>
    </subcellularLocation>
</comment>
<keyword evidence="2 5" id="KW-0812">Transmembrane</keyword>
<feature type="transmembrane region" description="Helical" evidence="5">
    <location>
        <begin position="219"/>
        <end position="238"/>
    </location>
</feature>
<feature type="transmembrane region" description="Helical" evidence="5">
    <location>
        <begin position="250"/>
        <end position="270"/>
    </location>
</feature>
<name>A0A521BTL9_9RHOB</name>
<dbReference type="GO" id="GO:0016020">
    <property type="term" value="C:membrane"/>
    <property type="evidence" value="ECO:0007669"/>
    <property type="project" value="UniProtKB-SubCell"/>
</dbReference>
<dbReference type="InterPro" id="IPR050638">
    <property type="entry name" value="AA-Vitamin_Transporters"/>
</dbReference>
<evidence type="ECO:0000259" key="6">
    <source>
        <dbReference type="Pfam" id="PF00892"/>
    </source>
</evidence>
<keyword evidence="3 5" id="KW-1133">Transmembrane helix</keyword>
<feature type="transmembrane region" description="Helical" evidence="5">
    <location>
        <begin position="155"/>
        <end position="175"/>
    </location>
</feature>
<feature type="domain" description="EamA" evidence="6">
    <location>
        <begin position="158"/>
        <end position="291"/>
    </location>
</feature>
<feature type="transmembrane region" description="Helical" evidence="5">
    <location>
        <begin position="276"/>
        <end position="296"/>
    </location>
</feature>
<dbReference type="Proteomes" id="UP000316030">
    <property type="component" value="Unassembled WGS sequence"/>
</dbReference>
<dbReference type="PANTHER" id="PTHR32322">
    <property type="entry name" value="INNER MEMBRANE TRANSPORTER"/>
    <property type="match status" value="1"/>
</dbReference>
<evidence type="ECO:0000313" key="7">
    <source>
        <dbReference type="EMBL" id="SMO50405.1"/>
    </source>
</evidence>
<evidence type="ECO:0000256" key="4">
    <source>
        <dbReference type="ARBA" id="ARBA00023136"/>
    </source>
</evidence>
<feature type="transmembrane region" description="Helical" evidence="5">
    <location>
        <begin position="187"/>
        <end position="207"/>
    </location>
</feature>
<evidence type="ECO:0000313" key="8">
    <source>
        <dbReference type="Proteomes" id="UP000316030"/>
    </source>
</evidence>
<dbReference type="PANTHER" id="PTHR32322:SF9">
    <property type="entry name" value="AMINO-ACID METABOLITE EFFLUX PUMP-RELATED"/>
    <property type="match status" value="1"/>
</dbReference>
<evidence type="ECO:0000256" key="5">
    <source>
        <dbReference type="SAM" id="Phobius"/>
    </source>
</evidence>
<evidence type="ECO:0000256" key="2">
    <source>
        <dbReference type="ARBA" id="ARBA00022692"/>
    </source>
</evidence>
<feature type="transmembrane region" description="Helical" evidence="5">
    <location>
        <begin position="98"/>
        <end position="118"/>
    </location>
</feature>
<sequence>MMTQKSIAPRAWAELTLLALIWGGSFLSNAVILRDYGPMWTVALRVLIAALVLWGYVAWRGIAVPRQARVWGAFLIMGLLNNAIPFTLITWGQQHISSGLASILNAVTAVFGVLIAALVFSDERLTANKLWGVALGFSGATVIIGLSALKQLNLASAGQLAVLGAALSYALAGAWARKTLGGQTPQLAAAGMLTGSTLIMVPLALWTEGAAHLPTLPQTWAALGYLALVATAGAYLLYYRVLGMAGSGNLMLVTLMVAPFAILLGAIALQEVLPPRAYGGFALLAAGLIVIDGRVLRKLRTRRIRNRV</sequence>
<dbReference type="InterPro" id="IPR000620">
    <property type="entry name" value="EamA_dom"/>
</dbReference>
<keyword evidence="4 5" id="KW-0472">Membrane</keyword>
<protein>
    <submittedName>
        <fullName evidence="7">Permease of the drug/metabolite transporter (DMT) superfamily</fullName>
    </submittedName>
</protein>
<dbReference type="Pfam" id="PF00892">
    <property type="entry name" value="EamA"/>
    <property type="match status" value="2"/>
</dbReference>
<evidence type="ECO:0000256" key="1">
    <source>
        <dbReference type="ARBA" id="ARBA00004141"/>
    </source>
</evidence>
<dbReference type="SUPFAM" id="SSF103481">
    <property type="entry name" value="Multidrug resistance efflux transporter EmrE"/>
    <property type="match status" value="2"/>
</dbReference>
<accession>A0A521BTL9</accession>
<evidence type="ECO:0000256" key="3">
    <source>
        <dbReference type="ARBA" id="ARBA00022989"/>
    </source>
</evidence>
<keyword evidence="8" id="KW-1185">Reference proteome</keyword>
<feature type="transmembrane region" description="Helical" evidence="5">
    <location>
        <begin position="71"/>
        <end position="92"/>
    </location>
</feature>
<organism evidence="7 8">
    <name type="scientific">Thalassovita litoralis</name>
    <dbReference type="NCBI Taxonomy" id="1010611"/>
    <lineage>
        <taxon>Bacteria</taxon>
        <taxon>Pseudomonadati</taxon>
        <taxon>Pseudomonadota</taxon>
        <taxon>Alphaproteobacteria</taxon>
        <taxon>Rhodobacterales</taxon>
        <taxon>Roseobacteraceae</taxon>
        <taxon>Thalassovita</taxon>
    </lineage>
</organism>
<feature type="transmembrane region" description="Helical" evidence="5">
    <location>
        <begin position="40"/>
        <end position="59"/>
    </location>
</feature>
<feature type="domain" description="EamA" evidence="6">
    <location>
        <begin position="17"/>
        <end position="144"/>
    </location>
</feature>
<gene>
    <name evidence="7" type="ORF">SAMN06265173_10484</name>
</gene>
<proteinExistence type="predicted"/>